<proteinExistence type="predicted"/>
<feature type="transmembrane region" description="Helical" evidence="1">
    <location>
        <begin position="177"/>
        <end position="195"/>
    </location>
</feature>
<name>A0A1M7SF58_9FIRM</name>
<evidence type="ECO:0000313" key="3">
    <source>
        <dbReference type="Proteomes" id="UP000184097"/>
    </source>
</evidence>
<sequence length="208" mass="22305">MGVVFDANFRNWRKEMKNNTKKLTFIALAVAINIAGSKLALLLHLPIFLDSIGTMFAAVVLGPLGGAAAALVGGLINGVLGDVYAIYFSLSGVLMGLIAGALFHGKEECPTRALFWKTLIVTLPASALSACIETFLFGGITSAATTTFIIQVLSQTALRLFGSAFIIQAITDYADKFIALFLVMVCMGNLPYEFTHFADDQKKNRETA</sequence>
<evidence type="ECO:0000256" key="1">
    <source>
        <dbReference type="SAM" id="Phobius"/>
    </source>
</evidence>
<keyword evidence="1" id="KW-0472">Membrane</keyword>
<evidence type="ECO:0000313" key="2">
    <source>
        <dbReference type="EMBL" id="SHN57125.1"/>
    </source>
</evidence>
<dbReference type="Proteomes" id="UP000184097">
    <property type="component" value="Unassembled WGS sequence"/>
</dbReference>
<dbReference type="EMBL" id="FRDH01000006">
    <property type="protein sequence ID" value="SHN57125.1"/>
    <property type="molecule type" value="Genomic_DNA"/>
</dbReference>
<feature type="transmembrane region" description="Helical" evidence="1">
    <location>
        <begin position="83"/>
        <end position="103"/>
    </location>
</feature>
<feature type="transmembrane region" description="Helical" evidence="1">
    <location>
        <begin position="115"/>
        <end position="136"/>
    </location>
</feature>
<dbReference type="AlphaFoldDB" id="A0A1M7SF58"/>
<organism evidence="2 3">
    <name type="scientific">Butyrivibrio hungatei DSM 14810</name>
    <dbReference type="NCBI Taxonomy" id="1121132"/>
    <lineage>
        <taxon>Bacteria</taxon>
        <taxon>Bacillati</taxon>
        <taxon>Bacillota</taxon>
        <taxon>Clostridia</taxon>
        <taxon>Lachnospirales</taxon>
        <taxon>Lachnospiraceae</taxon>
        <taxon>Butyrivibrio</taxon>
    </lineage>
</organism>
<dbReference type="Gene3D" id="1.10.1760.20">
    <property type="match status" value="1"/>
</dbReference>
<gene>
    <name evidence="2" type="ORF">SAMN02745247_01647</name>
</gene>
<reference evidence="2 3" key="1">
    <citation type="submission" date="2016-12" db="EMBL/GenBank/DDBJ databases">
        <authorList>
            <person name="Song W.-J."/>
            <person name="Kurnit D.M."/>
        </authorList>
    </citation>
    <scope>NUCLEOTIDE SEQUENCE [LARGE SCALE GENOMIC DNA]</scope>
    <source>
        <strain evidence="2 3">DSM 14810</strain>
    </source>
</reference>
<accession>A0A1M7SF58</accession>
<feature type="transmembrane region" description="Helical" evidence="1">
    <location>
        <begin position="23"/>
        <end position="49"/>
    </location>
</feature>
<protein>
    <submittedName>
        <fullName evidence="2">Energy-coupling factor transport system substrate-specific component</fullName>
    </submittedName>
</protein>
<keyword evidence="1" id="KW-1133">Transmembrane helix</keyword>
<keyword evidence="1" id="KW-0812">Transmembrane</keyword>
<feature type="transmembrane region" description="Helical" evidence="1">
    <location>
        <begin position="55"/>
        <end position="76"/>
    </location>
</feature>